<keyword evidence="2" id="KW-1185">Reference proteome</keyword>
<reference evidence="2" key="1">
    <citation type="journal article" date="2019" name="Int. J. Syst. Evol. Microbiol.">
        <title>The Global Catalogue of Microorganisms (GCM) 10K type strain sequencing project: providing services to taxonomists for standard genome sequencing and annotation.</title>
        <authorList>
            <consortium name="The Broad Institute Genomics Platform"/>
            <consortium name="The Broad Institute Genome Sequencing Center for Infectious Disease"/>
            <person name="Wu L."/>
            <person name="Ma J."/>
        </authorList>
    </citation>
    <scope>NUCLEOTIDE SEQUENCE [LARGE SCALE GENOMIC DNA]</scope>
    <source>
        <strain evidence="2">CCUG 42722</strain>
    </source>
</reference>
<protein>
    <submittedName>
        <fullName evidence="1">Uncharacterized protein</fullName>
    </submittedName>
</protein>
<comment type="caution">
    <text evidence="1">The sequence shown here is derived from an EMBL/GenBank/DDBJ whole genome shotgun (WGS) entry which is preliminary data.</text>
</comment>
<gene>
    <name evidence="1" type="ORF">ACFO6V_07270</name>
</gene>
<proteinExistence type="predicted"/>
<accession>A0ABV9HEI3</accession>
<evidence type="ECO:0000313" key="2">
    <source>
        <dbReference type="Proteomes" id="UP001596011"/>
    </source>
</evidence>
<dbReference type="RefSeq" id="WP_377133711.1">
    <property type="nucleotide sequence ID" value="NZ_JBHSFI010000003.1"/>
</dbReference>
<dbReference type="EMBL" id="JBHSFI010000003">
    <property type="protein sequence ID" value="MFC4628026.1"/>
    <property type="molecule type" value="Genomic_DNA"/>
</dbReference>
<organism evidence="1 2">
    <name type="scientific">Promicromonospora alba</name>
    <dbReference type="NCBI Taxonomy" id="1616110"/>
    <lineage>
        <taxon>Bacteria</taxon>
        <taxon>Bacillati</taxon>
        <taxon>Actinomycetota</taxon>
        <taxon>Actinomycetes</taxon>
        <taxon>Micrococcales</taxon>
        <taxon>Promicromonosporaceae</taxon>
        <taxon>Promicromonospora</taxon>
    </lineage>
</organism>
<sequence length="451" mass="49526">MRAVEDLVGQVRDPRSRAHFAEAVRAYGAGAYRAAIISAWVTVALDLLSKIRQLAGNGEGAATDHIAKLDKAIATENHVKLQELERSLLDVCRDSFELIDARDYVALKRLYQDRHVCAHPAFVAPEESFEASPELVRAHLATAVDSVLRHGATAGRRAIDRFMTESKGSTWPASQEALVAYLRERYLERGKTGLRRNLAIVVVKGAIDRSLAEPTRRRLVDAAHAIDKIDPNLFSEAADTVIRRREEGPGLDPHELAHMVGSLGDLSPVWSAFPTTSLPRIVALIETIDAEFLERDGVLSTSVREPTIAAAIEARLGTLDDEDLHRVILFRPSAHLVDHALNALANAETVDSADTRMIQLVQPLARFIKAHHLEQVLEILRDNSEVRAAAVTHFLVVRLFDETSARPGNLAVWQRISDLLARTPVGDDLKLIYSAVPALQMKITAAVASGT</sequence>
<dbReference type="Proteomes" id="UP001596011">
    <property type="component" value="Unassembled WGS sequence"/>
</dbReference>
<evidence type="ECO:0000313" key="1">
    <source>
        <dbReference type="EMBL" id="MFC4628026.1"/>
    </source>
</evidence>
<name>A0ABV9HEI3_9MICO</name>